<accession>A0A8K0T9B6</accession>
<dbReference type="EMBL" id="JAGPXD010000006">
    <property type="protein sequence ID" value="KAH7349815.1"/>
    <property type="molecule type" value="Genomic_DNA"/>
</dbReference>
<evidence type="ECO:0000313" key="2">
    <source>
        <dbReference type="EMBL" id="KAH7349815.1"/>
    </source>
</evidence>
<dbReference type="AlphaFoldDB" id="A0A8K0T9B6"/>
<evidence type="ECO:0000313" key="3">
    <source>
        <dbReference type="Proteomes" id="UP000813385"/>
    </source>
</evidence>
<evidence type="ECO:0000256" key="1">
    <source>
        <dbReference type="SAM" id="SignalP"/>
    </source>
</evidence>
<comment type="caution">
    <text evidence="2">The sequence shown here is derived from an EMBL/GenBank/DDBJ whole genome shotgun (WGS) entry which is preliminary data.</text>
</comment>
<organism evidence="2 3">
    <name type="scientific">Plectosphaerella cucumerina</name>
    <dbReference type="NCBI Taxonomy" id="40658"/>
    <lineage>
        <taxon>Eukaryota</taxon>
        <taxon>Fungi</taxon>
        <taxon>Dikarya</taxon>
        <taxon>Ascomycota</taxon>
        <taxon>Pezizomycotina</taxon>
        <taxon>Sordariomycetes</taxon>
        <taxon>Hypocreomycetidae</taxon>
        <taxon>Glomerellales</taxon>
        <taxon>Plectosphaerellaceae</taxon>
        <taxon>Plectosphaerella</taxon>
    </lineage>
</organism>
<dbReference type="OrthoDB" id="4825549at2759"/>
<evidence type="ECO:0008006" key="4">
    <source>
        <dbReference type="Google" id="ProtNLM"/>
    </source>
</evidence>
<keyword evidence="1" id="KW-0732">Signal</keyword>
<feature type="signal peptide" evidence="1">
    <location>
        <begin position="1"/>
        <end position="19"/>
    </location>
</feature>
<proteinExistence type="predicted"/>
<feature type="chain" id="PRO_5035435933" description="Secreted protein" evidence="1">
    <location>
        <begin position="20"/>
        <end position="138"/>
    </location>
</feature>
<name>A0A8K0T9B6_9PEZI</name>
<reference evidence="2" key="1">
    <citation type="journal article" date="2021" name="Nat. Commun.">
        <title>Genetic determinants of endophytism in the Arabidopsis root mycobiome.</title>
        <authorList>
            <person name="Mesny F."/>
            <person name="Miyauchi S."/>
            <person name="Thiergart T."/>
            <person name="Pickel B."/>
            <person name="Atanasova L."/>
            <person name="Karlsson M."/>
            <person name="Huettel B."/>
            <person name="Barry K.W."/>
            <person name="Haridas S."/>
            <person name="Chen C."/>
            <person name="Bauer D."/>
            <person name="Andreopoulos W."/>
            <person name="Pangilinan J."/>
            <person name="LaButti K."/>
            <person name="Riley R."/>
            <person name="Lipzen A."/>
            <person name="Clum A."/>
            <person name="Drula E."/>
            <person name="Henrissat B."/>
            <person name="Kohler A."/>
            <person name="Grigoriev I.V."/>
            <person name="Martin F.M."/>
            <person name="Hacquard S."/>
        </authorList>
    </citation>
    <scope>NUCLEOTIDE SEQUENCE</scope>
    <source>
        <strain evidence="2">MPI-CAGE-AT-0016</strain>
    </source>
</reference>
<protein>
    <recommendedName>
        <fullName evidence="4">Secreted protein</fullName>
    </recommendedName>
</protein>
<keyword evidence="3" id="KW-1185">Reference proteome</keyword>
<dbReference type="Proteomes" id="UP000813385">
    <property type="component" value="Unassembled WGS sequence"/>
</dbReference>
<gene>
    <name evidence="2" type="ORF">B0T11DRAFT_332855</name>
</gene>
<sequence length="138" mass="15059">MQPSTLLFALVASEGLVSAASIPAFNVNERSILDNEGTALEKRACFKTGQKYGDYKGEAQSYSRAACKNVFSGYHRKGQKFTQCYNLPNGNSVNFSVGLLGEDECYDGLSKEVKNCARGGQTTYDNWMTDPNTGRCGK</sequence>